<dbReference type="AlphaFoldDB" id="A0A8H8XDG0"/>
<keyword evidence="3" id="KW-1185">Reference proteome</keyword>
<dbReference type="InterPro" id="IPR008490">
    <property type="entry name" value="Transposase_InsH_N"/>
</dbReference>
<feature type="domain" description="Transposase InsH N-terminal" evidence="1">
    <location>
        <begin position="1"/>
        <end position="38"/>
    </location>
</feature>
<dbReference type="Proteomes" id="UP000643672">
    <property type="component" value="Unassembled WGS sequence"/>
</dbReference>
<sequence length="43" mass="5347">MQRYYNLSDEQCEFQIKVCFSFMDFLDIKLNNKVPNEKYYLDI</sequence>
<dbReference type="EMBL" id="CAESAQ020000024">
    <property type="protein sequence ID" value="CAB5496081.1"/>
    <property type="molecule type" value="Genomic_DNA"/>
</dbReference>
<organism evidence="2 3">
    <name type="scientific">Bathymodiolus thermophilus thioautotrophic gill symbiont</name>
    <dbReference type="NCBI Taxonomy" id="2360"/>
    <lineage>
        <taxon>Bacteria</taxon>
        <taxon>Pseudomonadati</taxon>
        <taxon>Pseudomonadota</taxon>
        <taxon>Gammaproteobacteria</taxon>
        <taxon>sulfur-oxidizing symbionts</taxon>
    </lineage>
</organism>
<name>A0A8H8XDG0_9GAMM</name>
<evidence type="ECO:0000259" key="1">
    <source>
        <dbReference type="Pfam" id="PF05598"/>
    </source>
</evidence>
<proteinExistence type="predicted"/>
<comment type="caution">
    <text evidence="2">The sequence shown here is derived from an EMBL/GenBank/DDBJ whole genome shotgun (WGS) entry which is preliminary data.</text>
</comment>
<accession>A0A8H8XDG0</accession>
<protein>
    <recommendedName>
        <fullName evidence="1">Transposase InsH N-terminal domain-containing protein</fullName>
    </recommendedName>
</protein>
<evidence type="ECO:0000313" key="2">
    <source>
        <dbReference type="EMBL" id="CAB5496081.1"/>
    </source>
</evidence>
<evidence type="ECO:0000313" key="3">
    <source>
        <dbReference type="Proteomes" id="UP000643672"/>
    </source>
</evidence>
<gene>
    <name evidence="2" type="ORF">THERMOS_426</name>
</gene>
<dbReference type="Pfam" id="PF05598">
    <property type="entry name" value="DUF772"/>
    <property type="match status" value="1"/>
</dbReference>
<reference evidence="2 3" key="1">
    <citation type="submission" date="2020-05" db="EMBL/GenBank/DDBJ databases">
        <authorList>
            <person name="Petersen J."/>
            <person name="Sayavedra L."/>
        </authorList>
    </citation>
    <scope>NUCLEOTIDE SEQUENCE [LARGE SCALE GENOMIC DNA]</scope>
    <source>
        <strain evidence="2">B thermophilus SOXS</strain>
    </source>
</reference>